<accession>A0A9N8WD95</accession>
<feature type="region of interest" description="Disordered" evidence="1">
    <location>
        <begin position="67"/>
        <end position="86"/>
    </location>
</feature>
<dbReference type="Proteomes" id="UP000789396">
    <property type="component" value="Unassembled WGS sequence"/>
</dbReference>
<comment type="caution">
    <text evidence="2">The sequence shown here is derived from an EMBL/GenBank/DDBJ whole genome shotgun (WGS) entry which is preliminary data.</text>
</comment>
<name>A0A9N8WD95_9GLOM</name>
<proteinExistence type="predicted"/>
<evidence type="ECO:0000256" key="1">
    <source>
        <dbReference type="SAM" id="MobiDB-lite"/>
    </source>
</evidence>
<protein>
    <submittedName>
        <fullName evidence="2">11596_t:CDS:1</fullName>
    </submittedName>
</protein>
<reference evidence="2" key="1">
    <citation type="submission" date="2021-06" db="EMBL/GenBank/DDBJ databases">
        <authorList>
            <person name="Kallberg Y."/>
            <person name="Tangrot J."/>
            <person name="Rosling A."/>
        </authorList>
    </citation>
    <scope>NUCLEOTIDE SEQUENCE</scope>
    <source>
        <strain evidence="2">IN212</strain>
    </source>
</reference>
<dbReference type="EMBL" id="CAJVPZ010001164">
    <property type="protein sequence ID" value="CAG8485855.1"/>
    <property type="molecule type" value="Genomic_DNA"/>
</dbReference>
<dbReference type="OrthoDB" id="10588596at2759"/>
<dbReference type="AlphaFoldDB" id="A0A9N8WD95"/>
<evidence type="ECO:0000313" key="2">
    <source>
        <dbReference type="EMBL" id="CAG8485855.1"/>
    </source>
</evidence>
<sequence length="86" mass="9700">MLHEISYDHSEDSAHEPLPIYLQNEIKISFEASQSTEIQQNVTEPSNVGDKLENVDDVDAIEYIEDIEDSKPDEFSDALSEASQES</sequence>
<keyword evidence="3" id="KW-1185">Reference proteome</keyword>
<gene>
    <name evidence="2" type="ORF">RFULGI_LOCUS1754</name>
</gene>
<organism evidence="2 3">
    <name type="scientific">Racocetra fulgida</name>
    <dbReference type="NCBI Taxonomy" id="60492"/>
    <lineage>
        <taxon>Eukaryota</taxon>
        <taxon>Fungi</taxon>
        <taxon>Fungi incertae sedis</taxon>
        <taxon>Mucoromycota</taxon>
        <taxon>Glomeromycotina</taxon>
        <taxon>Glomeromycetes</taxon>
        <taxon>Diversisporales</taxon>
        <taxon>Gigasporaceae</taxon>
        <taxon>Racocetra</taxon>
    </lineage>
</organism>
<evidence type="ECO:0000313" key="3">
    <source>
        <dbReference type="Proteomes" id="UP000789396"/>
    </source>
</evidence>